<dbReference type="SMART" id="SM00905">
    <property type="entry name" value="FolB"/>
    <property type="match status" value="1"/>
</dbReference>
<accession>A0A1J5RR22</accession>
<dbReference type="InterPro" id="IPR043133">
    <property type="entry name" value="GTP-CH-I_C/QueF"/>
</dbReference>
<dbReference type="InterPro" id="IPR006157">
    <property type="entry name" value="FolB_dom"/>
</dbReference>
<dbReference type="Pfam" id="PF02152">
    <property type="entry name" value="FolB"/>
    <property type="match status" value="1"/>
</dbReference>
<protein>
    <submittedName>
        <fullName evidence="2">Bifunctional dihydroneopterin aldolase/dihydroneopterin triphosphate 2'-epimerase</fullName>
    </submittedName>
</protein>
<sequence>MAYVQKHDGIVLHTIVGVFEWERKAVRPLVFDLLLESKFPIDLTRAIIERQLTDWLIPCQYRLLEALAEYLTQRMLTEWQCKRVVLGIEKPGALGELARVGIRITRNTLSQPEMTWLSPIGSPIG</sequence>
<comment type="caution">
    <text evidence="2">The sequence shown here is derived from an EMBL/GenBank/DDBJ whole genome shotgun (WGS) entry which is preliminary data.</text>
</comment>
<dbReference type="AlphaFoldDB" id="A0A1J5RR22"/>
<organism evidence="2">
    <name type="scientific">mine drainage metagenome</name>
    <dbReference type="NCBI Taxonomy" id="410659"/>
    <lineage>
        <taxon>unclassified sequences</taxon>
        <taxon>metagenomes</taxon>
        <taxon>ecological metagenomes</taxon>
    </lineage>
</organism>
<dbReference type="SUPFAM" id="SSF55620">
    <property type="entry name" value="Tetrahydrobiopterin biosynthesis enzymes-like"/>
    <property type="match status" value="1"/>
</dbReference>
<evidence type="ECO:0000313" key="2">
    <source>
        <dbReference type="EMBL" id="OIQ98074.1"/>
    </source>
</evidence>
<dbReference type="EMBL" id="MLJW01000123">
    <property type="protein sequence ID" value="OIQ98074.1"/>
    <property type="molecule type" value="Genomic_DNA"/>
</dbReference>
<reference evidence="2" key="1">
    <citation type="submission" date="2016-10" db="EMBL/GenBank/DDBJ databases">
        <title>Sequence of Gallionella enrichment culture.</title>
        <authorList>
            <person name="Poehlein A."/>
            <person name="Muehling M."/>
            <person name="Daniel R."/>
        </authorList>
    </citation>
    <scope>NUCLEOTIDE SEQUENCE</scope>
</reference>
<dbReference type="GO" id="GO:0004150">
    <property type="term" value="F:dihydroneopterin aldolase activity"/>
    <property type="evidence" value="ECO:0007669"/>
    <property type="project" value="InterPro"/>
</dbReference>
<proteinExistence type="predicted"/>
<evidence type="ECO:0000259" key="1">
    <source>
        <dbReference type="SMART" id="SM00905"/>
    </source>
</evidence>
<dbReference type="GO" id="GO:0006760">
    <property type="term" value="P:folic acid-containing compound metabolic process"/>
    <property type="evidence" value="ECO:0007669"/>
    <property type="project" value="InterPro"/>
</dbReference>
<name>A0A1J5RR22_9ZZZZ</name>
<gene>
    <name evidence="2" type="ORF">GALL_198380</name>
</gene>
<feature type="domain" description="Dihydroneopterin aldolase/epimerase" evidence="1">
    <location>
        <begin position="8"/>
        <end position="106"/>
    </location>
</feature>
<dbReference type="Gene3D" id="3.30.1130.10">
    <property type="match status" value="1"/>
</dbReference>